<feature type="domain" description="FAS1-like dehydratase" evidence="1">
    <location>
        <begin position="64"/>
        <end position="129"/>
    </location>
</feature>
<dbReference type="InterPro" id="IPR039569">
    <property type="entry name" value="FAS1-like_DH_region"/>
</dbReference>
<dbReference type="InterPro" id="IPR052741">
    <property type="entry name" value="Mitochondrial_HTD2"/>
</dbReference>
<reference evidence="2 3" key="1">
    <citation type="submission" date="2018-07" db="EMBL/GenBank/DDBJ databases">
        <title>Genomic Encyclopedia of Type Strains, Phase III (KMG-III): the genomes of soil and plant-associated and newly described type strains.</title>
        <authorList>
            <person name="Whitman W."/>
        </authorList>
    </citation>
    <scope>NUCLEOTIDE SEQUENCE [LARGE SCALE GENOMIC DNA]</scope>
    <source>
        <strain evidence="2 3">CECT 8488</strain>
    </source>
</reference>
<proteinExistence type="predicted"/>
<evidence type="ECO:0000259" key="1">
    <source>
        <dbReference type="Pfam" id="PF13452"/>
    </source>
</evidence>
<evidence type="ECO:0000313" key="3">
    <source>
        <dbReference type="Proteomes" id="UP000256845"/>
    </source>
</evidence>
<dbReference type="SUPFAM" id="SSF54637">
    <property type="entry name" value="Thioesterase/thiol ester dehydrase-isomerase"/>
    <property type="match status" value="1"/>
</dbReference>
<dbReference type="PANTHER" id="PTHR28152:SF1">
    <property type="entry name" value="HYDROXYACYL-THIOESTER DEHYDRATASE TYPE 2, MITOCHONDRIAL"/>
    <property type="match status" value="1"/>
</dbReference>
<dbReference type="InterPro" id="IPR029069">
    <property type="entry name" value="HotDog_dom_sf"/>
</dbReference>
<organism evidence="2 3">
    <name type="scientific">Aestuariispira insulae</name>
    <dbReference type="NCBI Taxonomy" id="1461337"/>
    <lineage>
        <taxon>Bacteria</taxon>
        <taxon>Pseudomonadati</taxon>
        <taxon>Pseudomonadota</taxon>
        <taxon>Alphaproteobacteria</taxon>
        <taxon>Rhodospirillales</taxon>
        <taxon>Kiloniellaceae</taxon>
        <taxon>Aestuariispira</taxon>
    </lineage>
</organism>
<evidence type="ECO:0000313" key="2">
    <source>
        <dbReference type="EMBL" id="RED48521.1"/>
    </source>
</evidence>
<name>A0A3D9HGZ0_9PROT</name>
<dbReference type="GO" id="GO:0019171">
    <property type="term" value="F:(3R)-hydroxyacyl-[acyl-carrier-protein] dehydratase activity"/>
    <property type="evidence" value="ECO:0007669"/>
    <property type="project" value="TreeGrafter"/>
</dbReference>
<comment type="caution">
    <text evidence="2">The sequence shown here is derived from an EMBL/GenBank/DDBJ whole genome shotgun (WGS) entry which is preliminary data.</text>
</comment>
<dbReference type="EMBL" id="QRDW01000007">
    <property type="protein sequence ID" value="RED48521.1"/>
    <property type="molecule type" value="Genomic_DNA"/>
</dbReference>
<dbReference type="Gene3D" id="3.10.129.10">
    <property type="entry name" value="Hotdog Thioesterase"/>
    <property type="match status" value="2"/>
</dbReference>
<dbReference type="Pfam" id="PF13452">
    <property type="entry name" value="FAS1_DH_region"/>
    <property type="match status" value="1"/>
</dbReference>
<dbReference type="AlphaFoldDB" id="A0A3D9HGZ0"/>
<dbReference type="PANTHER" id="PTHR28152">
    <property type="entry name" value="HYDROXYACYL-THIOESTER DEHYDRATASE TYPE 2, MITOCHONDRIAL"/>
    <property type="match status" value="1"/>
</dbReference>
<sequence length="271" mass="30334">MEQSQQDHIRIEPAKGLAATLDLDHRDLKPGSDLPPCWHWLYFLDQTPARALSVDGHEKLGGFIPETDLPRRMWAGSRMRFHQPLRFGEQAARKTVVKDVRHKQGRSGRMAFITLAHEITGDQGGHITDEHDIVYREAPRQGEPTPAPIALPDGAEWSEEITPDPVMLFRYSALTFNGHRIHYDRDFCRDEEGYSGLVFHGPLTATCLLEALHKAHPDRNVEAFTFRATAPLFDNAPFQVAGKLDGDQAQLWAITPEGGLAMEATATLRSG</sequence>
<accession>A0A3D9HGZ0</accession>
<dbReference type="OrthoDB" id="7183822at2"/>
<protein>
    <submittedName>
        <fullName evidence="2">3-methylfumaryl-CoA hydratase</fullName>
    </submittedName>
</protein>
<dbReference type="Proteomes" id="UP000256845">
    <property type="component" value="Unassembled WGS sequence"/>
</dbReference>
<keyword evidence="3" id="KW-1185">Reference proteome</keyword>
<gene>
    <name evidence="2" type="ORF">DFP90_10724</name>
</gene>
<dbReference type="RefSeq" id="WP_115937473.1">
    <property type="nucleotide sequence ID" value="NZ_QRDW01000007.1"/>
</dbReference>